<dbReference type="GO" id="GO:0005506">
    <property type="term" value="F:iron ion binding"/>
    <property type="evidence" value="ECO:0007669"/>
    <property type="project" value="InterPro"/>
</dbReference>
<dbReference type="Gene3D" id="3.90.1010.10">
    <property type="match status" value="1"/>
</dbReference>
<sequence>MTYYTDSIRKYAADDRYAGTLPDADGTGEVGLGAEEAGRRLAVRFALRLADGAVAAIRFQVFGCGFTIAACAAAAELAEGRLLEEAAAITAQRIEAQLQGLPEERSYCAELAVAALQAALESARGGSAVQSGRLGAGEEDHHPLITPEDPVYRALMESPAPRGVASEDRRLFASLLAVAAREAANPADALGLSSDDLAELRAVYFPAAPPSSPSTKRTAEPPPAINDEVRKLLLTHVPKDQKGTPVPSSQWLAQCLAARAARPGHLWIAMGLFERPQLTAAIARHLPSLAAANDKGMRWKRYLFREICNRSGGLSCQSPTCGACSDYALCFAPEE</sequence>
<dbReference type="Proteomes" id="UP000057158">
    <property type="component" value="Chromosome"/>
</dbReference>
<dbReference type="GO" id="GO:0051536">
    <property type="term" value="F:iron-sulfur cluster binding"/>
    <property type="evidence" value="ECO:0007669"/>
    <property type="project" value="InterPro"/>
</dbReference>
<reference evidence="2 3" key="1">
    <citation type="submission" date="2015-07" db="EMBL/GenBank/DDBJ databases">
        <title>Isolation and Genomic Characterization of a Novel Halophilic Metal-Reducing Deltaproteobacterium from the Deep Subsurface.</title>
        <authorList>
            <person name="Badalamenti J.P."/>
            <person name="Summers Z.M."/>
            <person name="Gralnick J.A."/>
            <person name="Bond D.R."/>
        </authorList>
    </citation>
    <scope>NUCLEOTIDE SEQUENCE [LARGE SCALE GENOMIC DNA]</scope>
    <source>
        <strain evidence="2 3">WTL</strain>
    </source>
</reference>
<dbReference type="Pfam" id="PF01592">
    <property type="entry name" value="NifU_N"/>
    <property type="match status" value="1"/>
</dbReference>
<dbReference type="InterPro" id="IPR002871">
    <property type="entry name" value="NIF_FeS_clus_asmbl_NifU_N"/>
</dbReference>
<accession>A0A0M5IRW7</accession>
<feature type="domain" description="NIF system FeS cluster assembly NifU N-terminal" evidence="1">
    <location>
        <begin position="4"/>
        <end position="121"/>
    </location>
</feature>
<dbReference type="PANTHER" id="PTHR10093">
    <property type="entry name" value="IRON-SULFUR CLUSTER ASSEMBLY ENZYME NIFU HOMOLOG"/>
    <property type="match status" value="1"/>
</dbReference>
<dbReference type="RefSeq" id="WP_053551299.1">
    <property type="nucleotide sequence ID" value="NZ_CP010802.1"/>
</dbReference>
<dbReference type="GO" id="GO:0016226">
    <property type="term" value="P:iron-sulfur cluster assembly"/>
    <property type="evidence" value="ECO:0007669"/>
    <property type="project" value="InterPro"/>
</dbReference>
<evidence type="ECO:0000313" key="2">
    <source>
        <dbReference type="EMBL" id="ALC17274.1"/>
    </source>
</evidence>
<dbReference type="STRING" id="1603606.DSOUD_2521"/>
<dbReference type="SUPFAM" id="SSF82649">
    <property type="entry name" value="SufE/NifU"/>
    <property type="match status" value="1"/>
</dbReference>
<name>A0A0M5IRW7_9BACT</name>
<dbReference type="GO" id="GO:0009399">
    <property type="term" value="P:nitrogen fixation"/>
    <property type="evidence" value="ECO:0007669"/>
    <property type="project" value="InterPro"/>
</dbReference>
<protein>
    <submittedName>
        <fullName evidence="2">NifU-like protein involved in Fe-S cluster formation</fullName>
    </submittedName>
</protein>
<dbReference type="Pfam" id="PF04891">
    <property type="entry name" value="NifQ"/>
    <property type="match status" value="1"/>
</dbReference>
<proteinExistence type="predicted"/>
<keyword evidence="3" id="KW-1185">Reference proteome</keyword>
<dbReference type="InterPro" id="IPR006975">
    <property type="entry name" value="NifQ"/>
</dbReference>
<dbReference type="GO" id="GO:0030151">
    <property type="term" value="F:molybdenum ion binding"/>
    <property type="evidence" value="ECO:0007669"/>
    <property type="project" value="InterPro"/>
</dbReference>
<dbReference type="EMBL" id="CP010802">
    <property type="protein sequence ID" value="ALC17274.1"/>
    <property type="molecule type" value="Genomic_DNA"/>
</dbReference>
<evidence type="ECO:0000259" key="1">
    <source>
        <dbReference type="Pfam" id="PF01592"/>
    </source>
</evidence>
<dbReference type="AlphaFoldDB" id="A0A0M5IRW7"/>
<gene>
    <name evidence="2" type="ORF">DSOUD_2521</name>
</gene>
<dbReference type="PATRIC" id="fig|1603606.3.peg.2729"/>
<dbReference type="OrthoDB" id="192277at2"/>
<evidence type="ECO:0000313" key="3">
    <source>
        <dbReference type="Proteomes" id="UP000057158"/>
    </source>
</evidence>
<dbReference type="KEGG" id="des:DSOUD_2521"/>
<organism evidence="2 3">
    <name type="scientific">Desulfuromonas soudanensis</name>
    <dbReference type="NCBI Taxonomy" id="1603606"/>
    <lineage>
        <taxon>Bacteria</taxon>
        <taxon>Pseudomonadati</taxon>
        <taxon>Thermodesulfobacteriota</taxon>
        <taxon>Desulfuromonadia</taxon>
        <taxon>Desulfuromonadales</taxon>
        <taxon>Desulfuromonadaceae</taxon>
        <taxon>Desulfuromonas</taxon>
    </lineage>
</organism>